<keyword evidence="3" id="KW-1185">Reference proteome</keyword>
<keyword evidence="1" id="KW-0812">Transmembrane</keyword>
<name>A0A7W6JF79_9CAUL</name>
<keyword evidence="1" id="KW-0472">Membrane</keyword>
<dbReference type="Proteomes" id="UP000529946">
    <property type="component" value="Unassembled WGS sequence"/>
</dbReference>
<dbReference type="RefSeq" id="WP_183205116.1">
    <property type="nucleotide sequence ID" value="NZ_BAAAER010000003.1"/>
</dbReference>
<feature type="transmembrane region" description="Helical" evidence="1">
    <location>
        <begin position="12"/>
        <end position="33"/>
    </location>
</feature>
<dbReference type="AlphaFoldDB" id="A0A7W6JF79"/>
<sequence length="374" mass="40045">MGDGHDQARAGLGELAGFLLWGIGISVGAMWLATRDGAWGAVGVCVLIFLGSFASGSLLGFIFGVPRTAAEPAPDVSAILAAQAAVPSSSATGGAPTTTTRTKKRLLQSNTNLEKISDWLTTLLVGAGLVQLHAVDDALYRFRLFLQSEATVFHPVGGVANAGLIPVIGPVILIFGLACGFLYMYLNTRLVLIRLFKSVEDILQSEPGEVLPAEARAQVNRETGTGGAGGFIARNIGSKSKPTTRDALKLMFDLLYKEDPDAVIRLGGSLSQTSAVNDPDYWYYLAAAFGQKLNAAETDAERDSARDNALDCARRAVALDGEYRELLWSISDPEAYEDDLSGLRENRDFLRLVGRLPVDPPVPARAKRRPPTRK</sequence>
<evidence type="ECO:0000256" key="1">
    <source>
        <dbReference type="SAM" id="Phobius"/>
    </source>
</evidence>
<feature type="transmembrane region" description="Helical" evidence="1">
    <location>
        <begin position="39"/>
        <end position="63"/>
    </location>
</feature>
<evidence type="ECO:0000313" key="3">
    <source>
        <dbReference type="Proteomes" id="UP000529946"/>
    </source>
</evidence>
<gene>
    <name evidence="2" type="ORF">GGR12_002869</name>
</gene>
<feature type="transmembrane region" description="Helical" evidence="1">
    <location>
        <begin position="164"/>
        <end position="186"/>
    </location>
</feature>
<evidence type="ECO:0000313" key="2">
    <source>
        <dbReference type="EMBL" id="MBB4083981.1"/>
    </source>
</evidence>
<comment type="caution">
    <text evidence="2">The sequence shown here is derived from an EMBL/GenBank/DDBJ whole genome shotgun (WGS) entry which is preliminary data.</text>
</comment>
<keyword evidence="1" id="KW-1133">Transmembrane helix</keyword>
<accession>A0A7W6JF79</accession>
<organism evidence="2 3">
    <name type="scientific">Brevundimonas lenta</name>
    <dbReference type="NCBI Taxonomy" id="424796"/>
    <lineage>
        <taxon>Bacteria</taxon>
        <taxon>Pseudomonadati</taxon>
        <taxon>Pseudomonadota</taxon>
        <taxon>Alphaproteobacteria</taxon>
        <taxon>Caulobacterales</taxon>
        <taxon>Caulobacteraceae</taxon>
        <taxon>Brevundimonas</taxon>
    </lineage>
</organism>
<reference evidence="2 3" key="1">
    <citation type="submission" date="2020-08" db="EMBL/GenBank/DDBJ databases">
        <title>Genomic Encyclopedia of Type Strains, Phase IV (KMG-IV): sequencing the most valuable type-strain genomes for metagenomic binning, comparative biology and taxonomic classification.</title>
        <authorList>
            <person name="Goeker M."/>
        </authorList>
    </citation>
    <scope>NUCLEOTIDE SEQUENCE [LARGE SCALE GENOMIC DNA]</scope>
    <source>
        <strain evidence="2 3">DSM 23960</strain>
    </source>
</reference>
<proteinExistence type="predicted"/>
<protein>
    <submittedName>
        <fullName evidence="2">Uncharacterized protein</fullName>
    </submittedName>
</protein>
<dbReference type="EMBL" id="JACIDM010000003">
    <property type="protein sequence ID" value="MBB4083981.1"/>
    <property type="molecule type" value="Genomic_DNA"/>
</dbReference>